<dbReference type="CDD" id="cd04194">
    <property type="entry name" value="GT8_A4GalT_like"/>
    <property type="match status" value="1"/>
</dbReference>
<sequence length="333" mass="37500">MAIPIVVAADENFAVGAGVVMQSTLENTSARVHFYLFHDALSVESRDRFQRITDAAGNAELTLVDAGQALARLPKPLRAGAYTRMTYARLLAPQYVEADRAVYLDADTLVRDDVQKLFDHDLGGHALAATPDYGAVWLSLHNRVERDYFRRITEGRGVGSYFNAGVLLLDLEALRREGQMDRAVELIAKGRELRFADQCALNLAVAGGFSPLEERWNVNVAHRELPDDPLTDAPLRARVAAAFAEPAVVHYVGPKPWSLFPTHFKREYAEVLRRTPWRDYRQPLGSLSWKTQQALLKAWRKQAVSLRIEKNELRLRLFGRPIVQWTRPTTDAA</sequence>
<keyword evidence="2" id="KW-0808">Transferase</keyword>
<keyword evidence="1" id="KW-0328">Glycosyltransferase</keyword>
<organism evidence="4 5">
    <name type="scientific">Posidoniimonas corsicana</name>
    <dbReference type="NCBI Taxonomy" id="1938618"/>
    <lineage>
        <taxon>Bacteria</taxon>
        <taxon>Pseudomonadati</taxon>
        <taxon>Planctomycetota</taxon>
        <taxon>Planctomycetia</taxon>
        <taxon>Pirellulales</taxon>
        <taxon>Lacipirellulaceae</taxon>
        <taxon>Posidoniimonas</taxon>
    </lineage>
</organism>
<dbReference type="Gene3D" id="3.90.550.10">
    <property type="entry name" value="Spore Coat Polysaccharide Biosynthesis Protein SpsA, Chain A"/>
    <property type="match status" value="1"/>
</dbReference>
<dbReference type="GO" id="GO:0016757">
    <property type="term" value="F:glycosyltransferase activity"/>
    <property type="evidence" value="ECO:0007669"/>
    <property type="project" value="UniProtKB-KW"/>
</dbReference>
<dbReference type="Proteomes" id="UP000316714">
    <property type="component" value="Unassembled WGS sequence"/>
</dbReference>
<dbReference type="InterPro" id="IPR002495">
    <property type="entry name" value="Glyco_trans_8"/>
</dbReference>
<dbReference type="GO" id="GO:0046872">
    <property type="term" value="F:metal ion binding"/>
    <property type="evidence" value="ECO:0007669"/>
    <property type="project" value="UniProtKB-KW"/>
</dbReference>
<dbReference type="Pfam" id="PF01501">
    <property type="entry name" value="Glyco_transf_8"/>
    <property type="match status" value="1"/>
</dbReference>
<protein>
    <submittedName>
        <fullName evidence="4">General stress protein A</fullName>
    </submittedName>
</protein>
<evidence type="ECO:0000256" key="1">
    <source>
        <dbReference type="ARBA" id="ARBA00022676"/>
    </source>
</evidence>
<dbReference type="InterPro" id="IPR029044">
    <property type="entry name" value="Nucleotide-diphossugar_trans"/>
</dbReference>
<dbReference type="AlphaFoldDB" id="A0A5C5VEJ5"/>
<proteinExistence type="predicted"/>
<dbReference type="PANTHER" id="PTHR13778">
    <property type="entry name" value="GLYCOSYLTRANSFERASE 8 DOMAIN-CONTAINING PROTEIN"/>
    <property type="match status" value="1"/>
</dbReference>
<accession>A0A5C5VEJ5</accession>
<evidence type="ECO:0000313" key="5">
    <source>
        <dbReference type="Proteomes" id="UP000316714"/>
    </source>
</evidence>
<evidence type="ECO:0000256" key="3">
    <source>
        <dbReference type="ARBA" id="ARBA00022723"/>
    </source>
</evidence>
<keyword evidence="5" id="KW-1185">Reference proteome</keyword>
<comment type="caution">
    <text evidence="4">The sequence shown here is derived from an EMBL/GenBank/DDBJ whole genome shotgun (WGS) entry which is preliminary data.</text>
</comment>
<evidence type="ECO:0000313" key="4">
    <source>
        <dbReference type="EMBL" id="TWT36115.1"/>
    </source>
</evidence>
<name>A0A5C5VEJ5_9BACT</name>
<dbReference type="RefSeq" id="WP_197531155.1">
    <property type="nucleotide sequence ID" value="NZ_SIHJ01000001.1"/>
</dbReference>
<dbReference type="PANTHER" id="PTHR13778:SF47">
    <property type="entry name" value="LIPOPOLYSACCHARIDE 1,3-GALACTOSYLTRANSFERASE"/>
    <property type="match status" value="1"/>
</dbReference>
<dbReference type="SUPFAM" id="SSF53448">
    <property type="entry name" value="Nucleotide-diphospho-sugar transferases"/>
    <property type="match status" value="1"/>
</dbReference>
<gene>
    <name evidence="4" type="primary">gspA_1</name>
    <name evidence="4" type="ORF">KOR34_10140</name>
</gene>
<keyword evidence="3" id="KW-0479">Metal-binding</keyword>
<dbReference type="InterPro" id="IPR050748">
    <property type="entry name" value="Glycosyltrans_8_dom-fam"/>
</dbReference>
<evidence type="ECO:0000256" key="2">
    <source>
        <dbReference type="ARBA" id="ARBA00022679"/>
    </source>
</evidence>
<reference evidence="4 5" key="1">
    <citation type="submission" date="2019-02" db="EMBL/GenBank/DDBJ databases">
        <title>Deep-cultivation of Planctomycetes and their phenomic and genomic characterization uncovers novel biology.</title>
        <authorList>
            <person name="Wiegand S."/>
            <person name="Jogler M."/>
            <person name="Boedeker C."/>
            <person name="Pinto D."/>
            <person name="Vollmers J."/>
            <person name="Rivas-Marin E."/>
            <person name="Kohn T."/>
            <person name="Peeters S.H."/>
            <person name="Heuer A."/>
            <person name="Rast P."/>
            <person name="Oberbeckmann S."/>
            <person name="Bunk B."/>
            <person name="Jeske O."/>
            <person name="Meyerdierks A."/>
            <person name="Storesund J.E."/>
            <person name="Kallscheuer N."/>
            <person name="Luecker S."/>
            <person name="Lage O.M."/>
            <person name="Pohl T."/>
            <person name="Merkel B.J."/>
            <person name="Hornburger P."/>
            <person name="Mueller R.-W."/>
            <person name="Bruemmer F."/>
            <person name="Labrenz M."/>
            <person name="Spormann A.M."/>
            <person name="Op Den Camp H."/>
            <person name="Overmann J."/>
            <person name="Amann R."/>
            <person name="Jetten M.S.M."/>
            <person name="Mascher T."/>
            <person name="Medema M.H."/>
            <person name="Devos D.P."/>
            <person name="Kaster A.-K."/>
            <person name="Ovreas L."/>
            <person name="Rohde M."/>
            <person name="Galperin M.Y."/>
            <person name="Jogler C."/>
        </authorList>
    </citation>
    <scope>NUCLEOTIDE SEQUENCE [LARGE SCALE GENOMIC DNA]</scope>
    <source>
        <strain evidence="4 5">KOR34</strain>
    </source>
</reference>
<dbReference type="EMBL" id="SIHJ01000001">
    <property type="protein sequence ID" value="TWT36115.1"/>
    <property type="molecule type" value="Genomic_DNA"/>
</dbReference>